<dbReference type="Proteomes" id="UP000240638">
    <property type="component" value="Unassembled WGS sequence"/>
</dbReference>
<dbReference type="AlphaFoldDB" id="A0A2T3XKB1"/>
<reference evidence="1 2" key="1">
    <citation type="submission" date="2018-03" db="EMBL/GenBank/DDBJ databases">
        <title>Whole genome analyses suggest that Burkholderia sensu lato contains two further novel genera in the rhizoxinica-symbiotica group Mycetohabitans gen. nov., and Trinickia gen. nov.: implications for the evolution of diazotrophy and nodulation in the Burkholderiaceae.</title>
        <authorList>
            <person name="Estrada De Los Santos P."/>
            <person name="Palmer M."/>
            <person name="Chavez-Ramirez B."/>
            <person name="Steenkamp E.T."/>
            <person name="Hirsch A.M."/>
            <person name="Manyaka P."/>
            <person name="Maluk M."/>
            <person name="Lafos M."/>
            <person name="Crook M."/>
            <person name="Gross E."/>
            <person name="Simon M.F."/>
            <person name="Bueno Dos Reis Junior F."/>
            <person name="Poole P.S."/>
            <person name="Venter S.N."/>
            <person name="James E.K."/>
        </authorList>
    </citation>
    <scope>NUCLEOTIDE SEQUENCE [LARGE SCALE GENOMIC DNA]</scope>
    <source>
        <strain evidence="1 2">JPY-366</strain>
    </source>
</reference>
<dbReference type="EMBL" id="PYUC01000026">
    <property type="protein sequence ID" value="PTB16973.1"/>
    <property type="molecule type" value="Genomic_DNA"/>
</dbReference>
<accession>A0A2T3XKB1</accession>
<evidence type="ECO:0000313" key="2">
    <source>
        <dbReference type="Proteomes" id="UP000240638"/>
    </source>
</evidence>
<protein>
    <submittedName>
        <fullName evidence="1">Plasmid stabilization protein</fullName>
    </submittedName>
</protein>
<organism evidence="1 2">
    <name type="scientific">Trinickia symbiotica</name>
    <dbReference type="NCBI Taxonomy" id="863227"/>
    <lineage>
        <taxon>Bacteria</taxon>
        <taxon>Pseudomonadati</taxon>
        <taxon>Pseudomonadota</taxon>
        <taxon>Betaproteobacteria</taxon>
        <taxon>Burkholderiales</taxon>
        <taxon>Burkholderiaceae</taxon>
        <taxon>Trinickia</taxon>
    </lineage>
</organism>
<proteinExistence type="predicted"/>
<comment type="caution">
    <text evidence="1">The sequence shown here is derived from an EMBL/GenBank/DDBJ whole genome shotgun (WGS) entry which is preliminary data.</text>
</comment>
<gene>
    <name evidence="1" type="ORF">C9I57_30820</name>
</gene>
<name>A0A2T3XKB1_9BURK</name>
<evidence type="ECO:0000313" key="1">
    <source>
        <dbReference type="EMBL" id="PTB16973.1"/>
    </source>
</evidence>
<sequence>MRIRERLCVELVGTRREWEAWCMHRGVTAGEGVRQLIAVALDSGGVHSDLDVEAAMPPGTVQDPHARIEVRLTRTELQAVEQRAAASGLTSNRWIAALIRAHLTQAPQLGENELRLLSDSNQHLATINRWLAQLGRNRGAGRLVHDDRPDIAAVRQQIDVHMHAVAAVIRANLDRWSR</sequence>